<accession>A0A0U1DCS9</accession>
<evidence type="ECO:0000313" key="2">
    <source>
        <dbReference type="Proteomes" id="UP000182227"/>
    </source>
</evidence>
<protein>
    <submittedName>
        <fullName evidence="1">Amino acid-binding protein</fullName>
    </submittedName>
</protein>
<sequence length="99" mass="10532">MLAEEAPRVLRVSWCVVVHSAGTGVERIAASHGAPETQAESAPWLPLAQAVAPDGSGAWVPHVWRAGGHCWAARACRASGRRRWRGLGYLAGIVATILR</sequence>
<organism evidence="1 2">
    <name type="scientific">Mycolicibacterium conceptionense</name>
    <dbReference type="NCBI Taxonomy" id="451644"/>
    <lineage>
        <taxon>Bacteria</taxon>
        <taxon>Bacillati</taxon>
        <taxon>Actinomycetota</taxon>
        <taxon>Actinomycetes</taxon>
        <taxon>Mycobacteriales</taxon>
        <taxon>Mycobacteriaceae</taxon>
        <taxon>Mycolicibacterium</taxon>
    </lineage>
</organism>
<dbReference type="EMBL" id="CTEF01000001">
    <property type="protein sequence ID" value="CQD11890.1"/>
    <property type="molecule type" value="Genomic_DNA"/>
</dbReference>
<dbReference type="AlphaFoldDB" id="A0A0U1DCS9"/>
<reference evidence="1 2" key="1">
    <citation type="submission" date="2015-03" db="EMBL/GenBank/DDBJ databases">
        <authorList>
            <person name="Murphy D."/>
        </authorList>
    </citation>
    <scope>NUCLEOTIDE SEQUENCE [LARGE SCALE GENOMIC DNA]</scope>
    <source>
        <strain evidence="1 2">D16</strain>
    </source>
</reference>
<name>A0A0U1DCS9_9MYCO</name>
<dbReference type="Proteomes" id="UP000182227">
    <property type="component" value="Unassembled WGS sequence"/>
</dbReference>
<evidence type="ECO:0000313" key="1">
    <source>
        <dbReference type="EMBL" id="CQD11890.1"/>
    </source>
</evidence>
<gene>
    <name evidence="1" type="ORF">BN970_02420</name>
</gene>
<proteinExistence type="predicted"/>